<dbReference type="EMBL" id="CAMGYJ010000009">
    <property type="protein sequence ID" value="CAI0546227.1"/>
    <property type="molecule type" value="Genomic_DNA"/>
</dbReference>
<feature type="region of interest" description="Disordered" evidence="1">
    <location>
        <begin position="1"/>
        <end position="26"/>
    </location>
</feature>
<dbReference type="GO" id="GO:0080183">
    <property type="term" value="P:response to photooxidative stress"/>
    <property type="evidence" value="ECO:0007669"/>
    <property type="project" value="InterPro"/>
</dbReference>
<feature type="region of interest" description="Disordered" evidence="1">
    <location>
        <begin position="447"/>
        <end position="473"/>
    </location>
</feature>
<dbReference type="PANTHER" id="PTHR33672">
    <property type="entry name" value="YCF3-INTERACTING PROTEIN 1, CHLOROPLASTIC"/>
    <property type="match status" value="1"/>
</dbReference>
<feature type="compositionally biased region" description="Acidic residues" evidence="1">
    <location>
        <begin position="73"/>
        <end position="94"/>
    </location>
</feature>
<feature type="region of interest" description="Disordered" evidence="1">
    <location>
        <begin position="64"/>
        <end position="101"/>
    </location>
</feature>
<feature type="compositionally biased region" description="Low complexity" evidence="1">
    <location>
        <begin position="1"/>
        <end position="11"/>
    </location>
</feature>
<organism evidence="2 3">
    <name type="scientific">Linum tenue</name>
    <dbReference type="NCBI Taxonomy" id="586396"/>
    <lineage>
        <taxon>Eukaryota</taxon>
        <taxon>Viridiplantae</taxon>
        <taxon>Streptophyta</taxon>
        <taxon>Embryophyta</taxon>
        <taxon>Tracheophyta</taxon>
        <taxon>Spermatophyta</taxon>
        <taxon>Magnoliopsida</taxon>
        <taxon>eudicotyledons</taxon>
        <taxon>Gunneridae</taxon>
        <taxon>Pentapetalae</taxon>
        <taxon>rosids</taxon>
        <taxon>fabids</taxon>
        <taxon>Malpighiales</taxon>
        <taxon>Linaceae</taxon>
        <taxon>Linum</taxon>
    </lineage>
</organism>
<dbReference type="GO" id="GO:0048564">
    <property type="term" value="P:photosystem I assembly"/>
    <property type="evidence" value="ECO:0007669"/>
    <property type="project" value="InterPro"/>
</dbReference>
<evidence type="ECO:0000256" key="1">
    <source>
        <dbReference type="SAM" id="MobiDB-lite"/>
    </source>
</evidence>
<accession>A0AAV0QKZ4</accession>
<evidence type="ECO:0008006" key="4">
    <source>
        <dbReference type="Google" id="ProtNLM"/>
    </source>
</evidence>
<proteinExistence type="predicted"/>
<dbReference type="GO" id="GO:0009535">
    <property type="term" value="C:chloroplast thylakoid membrane"/>
    <property type="evidence" value="ECO:0007669"/>
    <property type="project" value="InterPro"/>
</dbReference>
<evidence type="ECO:0000313" key="2">
    <source>
        <dbReference type="EMBL" id="CAI0546227.1"/>
    </source>
</evidence>
<reference evidence="2" key="1">
    <citation type="submission" date="2022-08" db="EMBL/GenBank/DDBJ databases">
        <authorList>
            <person name="Gutierrez-Valencia J."/>
        </authorList>
    </citation>
    <scope>NUCLEOTIDE SEQUENCE</scope>
</reference>
<feature type="compositionally biased region" description="Pro residues" evidence="1">
    <location>
        <begin position="12"/>
        <end position="22"/>
    </location>
</feature>
<sequence>MTTTVSLQLSNFPPPSPLPPSFPATHSAFFRRAPSGHAGWAKGLVANGSGRRWRNAGPLLVGREDIELRVPEAEEGDDDEDYEDDDDDDEEEDVPPSPQDLEYIQEIKRVLELLKKNRDMIFNEVKLTIMIEDPREVERRKMFGIDDPDAPTREELAEALEMVNEGKVPRNRLALRMLADEMTNWPNLEVEVSKKSKPTKSLYARVTDTGIDLKEAAKRLKTDWDSAAEIEDSENSDDSEVPSAVVRLSPFFNIPLYLILFRNSAFDYTIPSLLVDLSAPRKMFHNRSGMYEYDLEFDVCATAERFHDLQFAAAATGEYLGPSWSPPQQMEKQISVDPVSLRLPPIVTAPKIPPPSPQAKPPLISCSLPSSPRFGYWLKKKFKNESQASPRQIDGMARRKGSTVYPHQQQHLHHPRLTLEQEIHMRRSKSCAEGRSSAADELDMWFKNPDESTTDSDTNSSPRTISPMARKKKHEVDLDEDEFKCGALCLYLPGFGGGGGKARPVRERKAMVVESGATTMRESIISRTVSLEKFECGSWASSAVVNDNDAGDSTRFYYDLPMELIKTGGSETNSPVASAFVFEKERRGVLRSCSTARAAAAAAAHRKSHESSFRHVRFSSSSSGSNPSSPAACITPRLRKAREEFNAFLEAEARSA</sequence>
<protein>
    <recommendedName>
        <fullName evidence="4">Protein CHLOROPLAST IMPORT APPARATUS 2</fullName>
    </recommendedName>
</protein>
<evidence type="ECO:0000313" key="3">
    <source>
        <dbReference type="Proteomes" id="UP001154282"/>
    </source>
</evidence>
<dbReference type="PANTHER" id="PTHR33672:SF24">
    <property type="entry name" value="OS01G0798600 PROTEIN"/>
    <property type="match status" value="1"/>
</dbReference>
<feature type="compositionally biased region" description="Low complexity" evidence="1">
    <location>
        <begin position="618"/>
        <end position="630"/>
    </location>
</feature>
<name>A0AAV0QKZ4_9ROSI</name>
<feature type="region of interest" description="Disordered" evidence="1">
    <location>
        <begin position="609"/>
        <end position="633"/>
    </location>
</feature>
<dbReference type="AlphaFoldDB" id="A0AAV0QKZ4"/>
<gene>
    <name evidence="2" type="ORF">LITE_LOCUS43886</name>
</gene>
<keyword evidence="3" id="KW-1185">Reference proteome</keyword>
<dbReference type="Proteomes" id="UP001154282">
    <property type="component" value="Unassembled WGS sequence"/>
</dbReference>
<dbReference type="InterPro" id="IPR040340">
    <property type="entry name" value="CEST/Y3IP1"/>
</dbReference>
<comment type="caution">
    <text evidence="2">The sequence shown here is derived from an EMBL/GenBank/DDBJ whole genome shotgun (WGS) entry which is preliminary data.</text>
</comment>